<keyword evidence="4" id="KW-0808">Transferase</keyword>
<dbReference type="SMART" id="SM00827">
    <property type="entry name" value="PKS_AT"/>
    <property type="match status" value="1"/>
</dbReference>
<accession>A0A4P9UQX2</accession>
<dbReference type="GO" id="GO:0004312">
    <property type="term" value="F:fatty acid synthase activity"/>
    <property type="evidence" value="ECO:0007669"/>
    <property type="project" value="TreeGrafter"/>
</dbReference>
<evidence type="ECO:0000256" key="6">
    <source>
        <dbReference type="SAM" id="MobiDB-lite"/>
    </source>
</evidence>
<dbReference type="CDD" id="cd08953">
    <property type="entry name" value="KR_2_SDR_x"/>
    <property type="match status" value="1"/>
</dbReference>
<feature type="region of interest" description="N-terminal hotdog fold" evidence="5">
    <location>
        <begin position="1454"/>
        <end position="1577"/>
    </location>
</feature>
<dbReference type="CDD" id="cd00833">
    <property type="entry name" value="PKS"/>
    <property type="match status" value="1"/>
</dbReference>
<dbReference type="PANTHER" id="PTHR43775:SF51">
    <property type="entry name" value="INACTIVE PHENOLPHTHIOCEROL SYNTHESIS POLYKETIDE SYNTHASE TYPE I PKS1-RELATED"/>
    <property type="match status" value="1"/>
</dbReference>
<dbReference type="SUPFAM" id="SSF52151">
    <property type="entry name" value="FabD/lysophospholipase-like"/>
    <property type="match status" value="1"/>
</dbReference>
<dbReference type="SMART" id="SM00825">
    <property type="entry name" value="PKS_KS"/>
    <property type="match status" value="1"/>
</dbReference>
<dbReference type="PROSITE" id="PS52004">
    <property type="entry name" value="KS3_2"/>
    <property type="match status" value="1"/>
</dbReference>
<keyword evidence="3" id="KW-0597">Phosphoprotein</keyword>
<dbReference type="Gene3D" id="3.40.47.10">
    <property type="match status" value="1"/>
</dbReference>
<dbReference type="InterPro" id="IPR036736">
    <property type="entry name" value="ACP-like_sf"/>
</dbReference>
<sequence length="1942" mass="211937">MIAIVGIACRYPDADSPQALWENVLAQRRAFRRLPSERLNLQDYLENRTEHSDSIYVKEAAVLEGYSFDRQKFRIAGSTFRSTDTTHWLALDIAARALEDAGLPNGIGLPKESTGVIVGNTLTGEFSRAALMRLRWPYVQRVLNERLTAEGWDNDKRRDFLRLMEQHYKAPFEPVGEETLAGGLANTIAGRICNFFNFQGGGFTVDGACSSSLLAVAQACTALQSGDLDAALVGGVDLSLDPFELIGFSRVGALSRGSMRVYDRNPSGFLPGEGCGFALLMRHDEALGRGLRCYGFIRGWGISSDGSGGMTRPELSGQQLAMQRAYRRAGYGIGTVPLFEGHGTGTAVGDEVELNALSELLADNRTPATIGSIKANIGHTKAAAGMAGLTKALMALHSQILPPATAIDSPHRVFEQGNLRLLETGVSWPEEQPLRAGVSSFGFGGINVHVTLEGASTARRKSLTSRETALIRSRQDCELFIFCAETPVALIESTEHLRQLAPSLSYAELTDLAAALTNAIKPCSVRAAVVAATPKQLEENLGILHGWLDEEKSSGFDTEAGVFLGCGETAPRIAFLFPGQASPVRFTGGAMGKRFSEIDSLYYDQQPPLPGDPEDTGHAQPAIALAEIAGLRLLDAVGIEAQIAAGHSLGELTALHWAGALDEQALMRIVRRRGAIMSADKRSEGAMAVIGANEANTQALIGQESGVVVAGLNSSNQCVIAGDTDAIRRVMTLAQAQDIAFTLLPITHAFHSPSMALAAEQLTRSLESENFHSIIRPVVSTVTGDFLSDIHFPKHLGEQLTSPVRFTEALTKLLPHCDLCLEVGPGRILSGLLKTDHTTPVVALDSSGPSLQGLLMAIGAAYALGQPIKTRGLFADRFTRYFDPLRPLSFLSNPCEAAPTDTIENRLNDSAPKTNTEALIRDPRNEALPKTSERLDALQLLRQMLAQKVELPASEIQDQHHLLRDLHLNSISIGQIMADAARKLNLPVSLAPTEYAHATVGQAARFLESMRTVNNDADIERHTAPQGLENWVRAFTIEQRPCELKPAKPSSNDRQRQQPSSWRVFAPEDHILAAPLLKRLESIGGTGVLLCLPPIPDSGYDRLLLDAAQVALEQDGTPRSFILVQHNGFASAFARTLFEEADGLSVSVIDTPYRQEALSWIVAETLAADGFCEAIYDSSGQRSERVLRLIATLADDSGNSLLTSGDVLLVSGGGKGIAAECAFSLARVHGLRLILLGRALPENDTVLDENLMRFSEADIAFRYYAADVGDADSIHNAVKQAESEFGAITAILHGAGVNEPRLIHDLDIEILKRTLSPKISGLKHLLASVDSGKLKLLINFSSIIGRVGMRGEADYALANAWLSHETDSFKERNPACRCLSLEWSIWSGVGMGERLGRIDTLLREGISPISPEQGIEWLNRLLDLELPSSNVVISGRLGITPPLPVLPTNELPFLRFIEKPGLFYPGIELVTDSEISLNNDPYLNDHVYQGEHIFPAVIGMEAMVQAARSVTGRTETPSFQDLRFAHPIVVPPNEIVTLRTVALVKEDQSIEVALRFSQTAFQIDHFHAILRFDACPNNYRDEAAQENSTNPQKIAIDPDAELYGPLFFQDGRFRQVKAYRQLSAFQCTADIGTDLSEETWFARFLPQTLLIGDPGTRDAALHAIQACIPHAIVLPTALERWIPKDLNIDGPTYVLARERWQRHDEFCYDLEIRTHAGFLKEIWQGLHLREITNIDWETWHVGLIAPYLQRKIDAIVKPHDLNFVLLRKDSHVAEEPTKTAIKLALGNKNTILRRSDGKPESVDGRTISVAHAEGWVFAVTSESQVACDLETVTDRPITAWEDLLGKERFALARLTVEQFGENLDRTATRVWGAIECLKKAGASANHPLTLQSAEKDGWVTFTAGPFVIATYIAKLKGTSSPLMFSILIEQNRQSKSPAAFGK</sequence>
<comment type="similarity">
    <text evidence="1">Belongs to the short-chain dehydrogenases/reductases (SDR) family.</text>
</comment>
<dbReference type="InterPro" id="IPR057326">
    <property type="entry name" value="KR_dom"/>
</dbReference>
<evidence type="ECO:0000313" key="11">
    <source>
        <dbReference type="Proteomes" id="UP000305881"/>
    </source>
</evidence>
<dbReference type="OrthoDB" id="9778690at2"/>
<evidence type="ECO:0000256" key="2">
    <source>
        <dbReference type="ARBA" id="ARBA00022450"/>
    </source>
</evidence>
<dbReference type="InterPro" id="IPR049900">
    <property type="entry name" value="PKS_mFAS_DH"/>
</dbReference>
<dbReference type="InterPro" id="IPR014031">
    <property type="entry name" value="Ketoacyl_synth_C"/>
</dbReference>
<evidence type="ECO:0000259" key="9">
    <source>
        <dbReference type="PROSITE" id="PS52019"/>
    </source>
</evidence>
<feature type="domain" description="Carrier" evidence="7">
    <location>
        <begin position="932"/>
        <end position="1011"/>
    </location>
</feature>
<feature type="active site" description="Proton donor; for dehydratase activity" evidence="5">
    <location>
        <position position="1658"/>
    </location>
</feature>
<dbReference type="SUPFAM" id="SSF53901">
    <property type="entry name" value="Thiolase-like"/>
    <property type="match status" value="1"/>
</dbReference>
<dbReference type="Pfam" id="PF02801">
    <property type="entry name" value="Ketoacyl-synt_C"/>
    <property type="match status" value="1"/>
</dbReference>
<protein>
    <submittedName>
        <fullName evidence="10">Type I polyketide synthase</fullName>
    </submittedName>
</protein>
<dbReference type="Gene3D" id="3.40.366.10">
    <property type="entry name" value="Malonyl-Coenzyme A Acyl Carrier Protein, domain 2"/>
    <property type="match status" value="1"/>
</dbReference>
<evidence type="ECO:0000259" key="7">
    <source>
        <dbReference type="PROSITE" id="PS50075"/>
    </source>
</evidence>
<dbReference type="Pfam" id="PF00109">
    <property type="entry name" value="ketoacyl-synt"/>
    <property type="match status" value="1"/>
</dbReference>
<dbReference type="InterPro" id="IPR001227">
    <property type="entry name" value="Ac_transferase_dom_sf"/>
</dbReference>
<dbReference type="InterPro" id="IPR016039">
    <property type="entry name" value="Thiolase-like"/>
</dbReference>
<dbReference type="InterPro" id="IPR016036">
    <property type="entry name" value="Malonyl_transacylase_ACP-bd"/>
</dbReference>
<evidence type="ECO:0000259" key="8">
    <source>
        <dbReference type="PROSITE" id="PS52004"/>
    </source>
</evidence>
<dbReference type="Pfam" id="PF16197">
    <property type="entry name" value="KAsynt_C_assoc"/>
    <property type="match status" value="1"/>
</dbReference>
<feature type="domain" description="Ketosynthase family 3 (KS3)" evidence="8">
    <location>
        <begin position="1"/>
        <end position="454"/>
    </location>
</feature>
<dbReference type="Gene3D" id="1.10.1200.10">
    <property type="entry name" value="ACP-like"/>
    <property type="match status" value="1"/>
</dbReference>
<dbReference type="EMBL" id="CP035467">
    <property type="protein sequence ID" value="QCW82950.1"/>
    <property type="molecule type" value="Genomic_DNA"/>
</dbReference>
<dbReference type="InterPro" id="IPR036291">
    <property type="entry name" value="NAD(P)-bd_dom_sf"/>
</dbReference>
<reference evidence="11" key="1">
    <citation type="journal article" date="2019" name="J. Bacteriol.">
        <title>A Mutagenic Screen Identifies a TonB-Dependent Receptor Required for the Lanthanide Metal Switch in the Type I Methanotroph 'Methylotuvimicrobium buryatense' 5GB1C.</title>
        <authorList>
            <person name="Groom J.D."/>
            <person name="Ford S.M."/>
            <person name="Pesesky M.W."/>
            <person name="Lidstrom M.E."/>
        </authorList>
    </citation>
    <scope>NUCLEOTIDE SEQUENCE [LARGE SCALE GENOMIC DNA]</scope>
    <source>
        <strain evidence="11">5GB1C</strain>
    </source>
</reference>
<dbReference type="InterPro" id="IPR009081">
    <property type="entry name" value="PP-bd_ACP"/>
</dbReference>
<dbReference type="Pfam" id="PF14765">
    <property type="entry name" value="PS-DH"/>
    <property type="match status" value="1"/>
</dbReference>
<name>A0A4P9UQX2_METBY</name>
<proteinExistence type="inferred from homology"/>
<dbReference type="SUPFAM" id="SSF55048">
    <property type="entry name" value="Probable ACP-binding domain of malonyl-CoA ACP transacylase"/>
    <property type="match status" value="1"/>
</dbReference>
<dbReference type="InterPro" id="IPR020841">
    <property type="entry name" value="PKS_Beta-ketoAc_synthase_dom"/>
</dbReference>
<keyword evidence="2" id="KW-0596">Phosphopantetheine</keyword>
<dbReference type="InterPro" id="IPR013968">
    <property type="entry name" value="PKS_KR"/>
</dbReference>
<evidence type="ECO:0000256" key="3">
    <source>
        <dbReference type="ARBA" id="ARBA00022553"/>
    </source>
</evidence>
<dbReference type="GO" id="GO:0006633">
    <property type="term" value="P:fatty acid biosynthetic process"/>
    <property type="evidence" value="ECO:0007669"/>
    <property type="project" value="TreeGrafter"/>
</dbReference>
<dbReference type="InterPro" id="IPR032821">
    <property type="entry name" value="PKS_assoc"/>
</dbReference>
<dbReference type="InterPro" id="IPR049552">
    <property type="entry name" value="PKS_DH_N"/>
</dbReference>
<feature type="compositionally biased region" description="Basic and acidic residues" evidence="6">
    <location>
        <begin position="1042"/>
        <end position="1056"/>
    </location>
</feature>
<dbReference type="SMART" id="SM00822">
    <property type="entry name" value="PKS_KR"/>
    <property type="match status" value="1"/>
</dbReference>
<dbReference type="InterPro" id="IPR014030">
    <property type="entry name" value="Ketoacyl_synth_N"/>
</dbReference>
<dbReference type="InterPro" id="IPR016035">
    <property type="entry name" value="Acyl_Trfase/lysoPLipase"/>
</dbReference>
<dbReference type="Proteomes" id="UP000305881">
    <property type="component" value="Chromosome"/>
</dbReference>
<evidence type="ECO:0000256" key="5">
    <source>
        <dbReference type="PROSITE-ProRule" id="PRU01363"/>
    </source>
</evidence>
<evidence type="ECO:0000256" key="4">
    <source>
        <dbReference type="ARBA" id="ARBA00022679"/>
    </source>
</evidence>
<dbReference type="STRING" id="675511.GCA_000341735_00559"/>
<feature type="active site" description="Proton acceptor; for dehydratase activity" evidence="5">
    <location>
        <position position="1486"/>
    </location>
</feature>
<dbReference type="KEGG" id="mbur:EQU24_12390"/>
<evidence type="ECO:0000256" key="1">
    <source>
        <dbReference type="ARBA" id="ARBA00006484"/>
    </source>
</evidence>
<dbReference type="RefSeq" id="WP_017839200.1">
    <property type="nucleotide sequence ID" value="NZ_CP035467.1"/>
</dbReference>
<organism evidence="10 11">
    <name type="scientific">Methylotuvimicrobium buryatense</name>
    <name type="common">Methylomicrobium buryatense</name>
    <dbReference type="NCBI Taxonomy" id="95641"/>
    <lineage>
        <taxon>Bacteria</taxon>
        <taxon>Pseudomonadati</taxon>
        <taxon>Pseudomonadota</taxon>
        <taxon>Gammaproteobacteria</taxon>
        <taxon>Methylococcales</taxon>
        <taxon>Methylococcaceae</taxon>
        <taxon>Methylotuvimicrobium</taxon>
    </lineage>
</organism>
<dbReference type="Pfam" id="PF21089">
    <property type="entry name" value="PKS_DH_N"/>
    <property type="match status" value="1"/>
</dbReference>
<dbReference type="Gene3D" id="3.10.129.110">
    <property type="entry name" value="Polyketide synthase dehydratase"/>
    <property type="match status" value="1"/>
</dbReference>
<dbReference type="InterPro" id="IPR049551">
    <property type="entry name" value="PKS_DH_C"/>
</dbReference>
<dbReference type="InterPro" id="IPR042104">
    <property type="entry name" value="PKS_dehydratase_sf"/>
</dbReference>
<gene>
    <name evidence="10" type="ORF">EQU24_12390</name>
</gene>
<dbReference type="Pfam" id="PF08659">
    <property type="entry name" value="KR"/>
    <property type="match status" value="1"/>
</dbReference>
<evidence type="ECO:0000313" key="10">
    <source>
        <dbReference type="EMBL" id="QCW82950.1"/>
    </source>
</evidence>
<keyword evidence="11" id="KW-1185">Reference proteome</keyword>
<feature type="region of interest" description="Disordered" evidence="6">
    <location>
        <begin position="1042"/>
        <end position="1061"/>
    </location>
</feature>
<dbReference type="Gene3D" id="3.40.50.720">
    <property type="entry name" value="NAD(P)-binding Rossmann-like Domain"/>
    <property type="match status" value="1"/>
</dbReference>
<dbReference type="InterPro" id="IPR050091">
    <property type="entry name" value="PKS_NRPS_Biosynth_Enz"/>
</dbReference>
<dbReference type="Pfam" id="PF00698">
    <property type="entry name" value="Acyl_transf_1"/>
    <property type="match status" value="1"/>
</dbReference>
<dbReference type="InterPro" id="IPR014043">
    <property type="entry name" value="Acyl_transferase_dom"/>
</dbReference>
<dbReference type="PROSITE" id="PS50075">
    <property type="entry name" value="CARRIER"/>
    <property type="match status" value="1"/>
</dbReference>
<dbReference type="PROSITE" id="PS52019">
    <property type="entry name" value="PKS_MFAS_DH"/>
    <property type="match status" value="1"/>
</dbReference>
<feature type="region of interest" description="C-terminal hotdog fold" evidence="5">
    <location>
        <begin position="1599"/>
        <end position="1737"/>
    </location>
</feature>
<dbReference type="SUPFAM" id="SSF51735">
    <property type="entry name" value="NAD(P)-binding Rossmann-fold domains"/>
    <property type="match status" value="1"/>
</dbReference>
<feature type="domain" description="PKS/mFAS DH" evidence="9">
    <location>
        <begin position="1454"/>
        <end position="1737"/>
    </location>
</feature>
<dbReference type="SUPFAM" id="SSF47336">
    <property type="entry name" value="ACP-like"/>
    <property type="match status" value="1"/>
</dbReference>
<dbReference type="PANTHER" id="PTHR43775">
    <property type="entry name" value="FATTY ACID SYNTHASE"/>
    <property type="match status" value="1"/>
</dbReference>